<dbReference type="SUPFAM" id="SSF55681">
    <property type="entry name" value="Class II aaRS and biotin synthetases"/>
    <property type="match status" value="1"/>
</dbReference>
<dbReference type="PROSITE" id="PS51447">
    <property type="entry name" value="FDX_ACB"/>
    <property type="match status" value="1"/>
</dbReference>
<keyword evidence="5 16" id="KW-0820">tRNA-binding</keyword>
<evidence type="ECO:0000259" key="17">
    <source>
        <dbReference type="PROSITE" id="PS50886"/>
    </source>
</evidence>
<evidence type="ECO:0000313" key="20">
    <source>
        <dbReference type="EMBL" id="TDG79191.1"/>
    </source>
</evidence>
<dbReference type="NCBIfam" id="NF045760">
    <property type="entry name" value="YtpR"/>
    <property type="match status" value="1"/>
</dbReference>
<dbReference type="PANTHER" id="PTHR10947:SF0">
    <property type="entry name" value="PHENYLALANINE--TRNA LIGASE BETA SUBUNIT"/>
    <property type="match status" value="1"/>
</dbReference>
<dbReference type="NCBIfam" id="TIGR00472">
    <property type="entry name" value="pheT_bact"/>
    <property type="match status" value="1"/>
</dbReference>
<keyword evidence="21" id="KW-1185">Reference proteome</keyword>
<feature type="binding site" evidence="15">
    <location>
        <position position="469"/>
    </location>
    <ligand>
        <name>Mg(2+)</name>
        <dbReference type="ChEBI" id="CHEBI:18420"/>
        <note>shared with alpha subunit</note>
    </ligand>
</feature>
<keyword evidence="12 15" id="KW-0648">Protein biosynthesis</keyword>
<dbReference type="InterPro" id="IPR041616">
    <property type="entry name" value="PheRS_beta_core"/>
</dbReference>
<evidence type="ECO:0000256" key="13">
    <source>
        <dbReference type="ARBA" id="ARBA00023146"/>
    </source>
</evidence>
<dbReference type="GO" id="GO:0140096">
    <property type="term" value="F:catalytic activity, acting on a protein"/>
    <property type="evidence" value="ECO:0007669"/>
    <property type="project" value="UniProtKB-ARBA"/>
</dbReference>
<evidence type="ECO:0000256" key="4">
    <source>
        <dbReference type="ARBA" id="ARBA00022490"/>
    </source>
</evidence>
<dbReference type="CDD" id="cd00769">
    <property type="entry name" value="PheRS_beta_core"/>
    <property type="match status" value="1"/>
</dbReference>
<evidence type="ECO:0000256" key="9">
    <source>
        <dbReference type="ARBA" id="ARBA00022840"/>
    </source>
</evidence>
<dbReference type="AlphaFoldDB" id="A0A4R5NQN3"/>
<feature type="domain" description="FDX-ACB" evidence="18">
    <location>
        <begin position="709"/>
        <end position="802"/>
    </location>
</feature>
<keyword evidence="10 15" id="KW-0460">Magnesium</keyword>
<sequence>MKISYNWLKEYLDIDVPATELAEKIERSSVEVDSVTVPSDGLKKLVVGHIDSMEPHPESDHLNVCQVNVGEEELLQIVCGAPNVAVGQKVIVALPGSRIGGNVKIKRSKMRGIVSNGMICSLEEIGFSKSVVPKEWADGIYVLPNDAKNGDEIYDYLGMNDSLIDLDVTPNRGDMLSVYGTVHDVAAMYNLKENLDHPNLIEGKTAIGDELTVAADKEAAPIYKMRLVNNVKVGPSPLWLQIKLWNAGIRPINNVVDVTNYILMKYGQPMHAFDFGKVSGRKVEARFAKENETLTTLDGETHQLDPQDIVIADEKQPIGLAGVMGGLNSEIEDGTTTVALESAVFNSTIIRKTAQRHNLHTDASQHFERGVNHGGVEEALDAAAQMIHELAQGDVDQGMVIANDEKIADVVVKITLTRINHVLGTELTSTEVTHIFERLNFGVEMNDDEFTVSVPSRRWDIHIEADLIEEVARIYGYDNIPSTLPTGRMTIGTLTPKQRIIRNSRSTMEGLGLSQAISYALLNDEEAKLFSMKASLPTKLDWPMTVDHTTIRMNLISGLLKDIAYNNARKVEDVTLYEQGRVFYRTENQVRPDEEEHIAGAISGSLHSEAWNQHHTETDFYEVKGIVVEYIQSLGLNGEIDFEATTKYSDLHPGRAASISVHGHEVGFMGQVHPQIAKKFKIKPTYVFEINLQALIDMPKSDQQYDIISKYPAISRDIAILVDEEITHQQIVDLIQKRGGAFLNSVKLFDVYSGSHVPSGKRSLAYSLTFLDKEATLTDDTVNKAFEKVEVSLQKEFNVEIR</sequence>
<keyword evidence="6 15" id="KW-0436">Ligase</keyword>
<evidence type="ECO:0000256" key="14">
    <source>
        <dbReference type="ARBA" id="ARBA00049255"/>
    </source>
</evidence>
<dbReference type="InterPro" id="IPR009061">
    <property type="entry name" value="DNA-bd_dom_put_sf"/>
</dbReference>
<accession>A0A4R5NQN3</accession>
<dbReference type="GO" id="GO:0005524">
    <property type="term" value="F:ATP binding"/>
    <property type="evidence" value="ECO:0007669"/>
    <property type="project" value="UniProtKB-UniRule"/>
</dbReference>
<dbReference type="SUPFAM" id="SSF46955">
    <property type="entry name" value="Putative DNA-binding domain"/>
    <property type="match status" value="1"/>
</dbReference>
<dbReference type="Pfam" id="PF01588">
    <property type="entry name" value="tRNA_bind"/>
    <property type="match status" value="1"/>
</dbReference>
<dbReference type="InterPro" id="IPR005121">
    <property type="entry name" value="Fdx_antiC-bd"/>
</dbReference>
<dbReference type="OrthoDB" id="9805455at2"/>
<dbReference type="InterPro" id="IPR036690">
    <property type="entry name" value="Fdx_antiC-bd_sf"/>
</dbReference>
<dbReference type="GO" id="GO:0006432">
    <property type="term" value="P:phenylalanyl-tRNA aminoacylation"/>
    <property type="evidence" value="ECO:0007669"/>
    <property type="project" value="UniProtKB-UniRule"/>
</dbReference>
<dbReference type="SMART" id="SM00873">
    <property type="entry name" value="B3_4"/>
    <property type="match status" value="1"/>
</dbReference>
<gene>
    <name evidence="15" type="primary">pheT</name>
    <name evidence="20" type="ORF">C5L31_001140</name>
</gene>
<evidence type="ECO:0000256" key="15">
    <source>
        <dbReference type="HAMAP-Rule" id="MF_00283"/>
    </source>
</evidence>
<dbReference type="FunFam" id="3.30.56.10:FF:000002">
    <property type="entry name" value="Phenylalanine--tRNA ligase beta subunit"/>
    <property type="match status" value="1"/>
</dbReference>
<feature type="domain" description="TRNA-binding" evidence="17">
    <location>
        <begin position="39"/>
        <end position="154"/>
    </location>
</feature>
<dbReference type="HAMAP" id="MF_00283">
    <property type="entry name" value="Phe_tRNA_synth_beta1"/>
    <property type="match status" value="1"/>
</dbReference>
<keyword evidence="8 15" id="KW-0547">Nucleotide-binding</keyword>
<dbReference type="InterPro" id="IPR033714">
    <property type="entry name" value="tRNA_bind_bactPheRS"/>
</dbReference>
<dbReference type="Pfam" id="PF03484">
    <property type="entry name" value="B5"/>
    <property type="match status" value="1"/>
</dbReference>
<evidence type="ECO:0000256" key="3">
    <source>
        <dbReference type="ARBA" id="ARBA00011209"/>
    </source>
</evidence>
<dbReference type="CDD" id="cd02796">
    <property type="entry name" value="tRNA_bind_bactPheRS"/>
    <property type="match status" value="1"/>
</dbReference>
<feature type="binding site" evidence="15">
    <location>
        <position position="470"/>
    </location>
    <ligand>
        <name>Mg(2+)</name>
        <dbReference type="ChEBI" id="CHEBI:18420"/>
        <note>shared with alpha subunit</note>
    </ligand>
</feature>
<dbReference type="SUPFAM" id="SSF56037">
    <property type="entry name" value="PheT/TilS domain"/>
    <property type="match status" value="1"/>
</dbReference>
<dbReference type="PANTHER" id="PTHR10947">
    <property type="entry name" value="PHENYLALANYL-TRNA SYNTHETASE BETA CHAIN AND LEUCINE-RICH REPEAT-CONTAINING PROTEIN 47"/>
    <property type="match status" value="1"/>
</dbReference>
<dbReference type="InterPro" id="IPR004532">
    <property type="entry name" value="Phe-tRNA-ligase_IIc_bsu_bact"/>
</dbReference>
<feature type="binding site" evidence="15">
    <location>
        <position position="460"/>
    </location>
    <ligand>
        <name>Mg(2+)</name>
        <dbReference type="ChEBI" id="CHEBI:18420"/>
        <note>shared with alpha subunit</note>
    </ligand>
</feature>
<organism evidence="20 21">
    <name type="scientific">Secundilactobacillus malefermentans</name>
    <dbReference type="NCBI Taxonomy" id="176292"/>
    <lineage>
        <taxon>Bacteria</taxon>
        <taxon>Bacillati</taxon>
        <taxon>Bacillota</taxon>
        <taxon>Bacilli</taxon>
        <taxon>Lactobacillales</taxon>
        <taxon>Lactobacillaceae</taxon>
        <taxon>Secundilactobacillus</taxon>
    </lineage>
</organism>
<keyword evidence="4 15" id="KW-0963">Cytoplasm</keyword>
<reference evidence="20 21" key="1">
    <citation type="journal article" date="2019" name="Appl. Microbiol. Biotechnol.">
        <title>Uncovering carbohydrate metabolism through a genotype-phenotype association study of 56 lactic acid bacteria genomes.</title>
        <authorList>
            <person name="Buron-Moles G."/>
            <person name="Chailyan A."/>
            <person name="Dolejs I."/>
            <person name="Forster J."/>
            <person name="Miks M.H."/>
        </authorList>
    </citation>
    <scope>NUCLEOTIDE SEQUENCE [LARGE SCALE GENOMIC DNA]</scope>
    <source>
        <strain evidence="20 21">ATCC 49373</strain>
    </source>
</reference>
<evidence type="ECO:0000256" key="8">
    <source>
        <dbReference type="ARBA" id="ARBA00022741"/>
    </source>
</evidence>
<evidence type="ECO:0000256" key="12">
    <source>
        <dbReference type="ARBA" id="ARBA00022917"/>
    </source>
</evidence>
<evidence type="ECO:0000256" key="7">
    <source>
        <dbReference type="ARBA" id="ARBA00022723"/>
    </source>
</evidence>
<dbReference type="Pfam" id="PF03483">
    <property type="entry name" value="B3_4"/>
    <property type="match status" value="1"/>
</dbReference>
<dbReference type="PROSITE" id="PS50886">
    <property type="entry name" value="TRBD"/>
    <property type="match status" value="1"/>
</dbReference>
<dbReference type="SUPFAM" id="SSF50249">
    <property type="entry name" value="Nucleic acid-binding proteins"/>
    <property type="match status" value="1"/>
</dbReference>
<dbReference type="Gene3D" id="3.50.40.10">
    <property type="entry name" value="Phenylalanyl-trna Synthetase, Chain B, domain 3"/>
    <property type="match status" value="1"/>
</dbReference>
<evidence type="ECO:0000256" key="16">
    <source>
        <dbReference type="PROSITE-ProRule" id="PRU00209"/>
    </source>
</evidence>
<dbReference type="RefSeq" id="WP_010619938.1">
    <property type="nucleotide sequence ID" value="NZ_PUFO01000025.1"/>
</dbReference>
<evidence type="ECO:0000256" key="11">
    <source>
        <dbReference type="ARBA" id="ARBA00022884"/>
    </source>
</evidence>
<dbReference type="FunFam" id="2.40.50.140:FF:000045">
    <property type="entry name" value="Phenylalanine--tRNA ligase beta subunit"/>
    <property type="match status" value="1"/>
</dbReference>
<evidence type="ECO:0000256" key="2">
    <source>
        <dbReference type="ARBA" id="ARBA00008653"/>
    </source>
</evidence>
<protein>
    <recommendedName>
        <fullName evidence="15">Phenylalanine--tRNA ligase beta subunit</fullName>
        <ecNumber evidence="15">6.1.1.20</ecNumber>
    </recommendedName>
    <alternativeName>
        <fullName evidence="15">Phenylalanyl-tRNA synthetase beta subunit</fullName>
        <shortName evidence="15">PheRS</shortName>
    </alternativeName>
</protein>
<dbReference type="Gene3D" id="3.30.930.10">
    <property type="entry name" value="Bira Bifunctional Protein, Domain 2"/>
    <property type="match status" value="1"/>
</dbReference>
<dbReference type="InterPro" id="IPR005146">
    <property type="entry name" value="B3/B4_tRNA-bd"/>
</dbReference>
<dbReference type="GO" id="GO:0000049">
    <property type="term" value="F:tRNA binding"/>
    <property type="evidence" value="ECO:0007669"/>
    <property type="project" value="UniProtKB-UniRule"/>
</dbReference>
<dbReference type="SUPFAM" id="SSF54991">
    <property type="entry name" value="Anticodon-binding domain of PheRS"/>
    <property type="match status" value="1"/>
</dbReference>
<keyword evidence="13 15" id="KW-0030">Aminoacyl-tRNA synthetase</keyword>
<comment type="cofactor">
    <cofactor evidence="15">
        <name>Mg(2+)</name>
        <dbReference type="ChEBI" id="CHEBI:18420"/>
    </cofactor>
    <text evidence="15">Binds 2 magnesium ions per tetramer.</text>
</comment>
<dbReference type="FunFam" id="3.50.40.10:FF:000001">
    <property type="entry name" value="Phenylalanine--tRNA ligase beta subunit"/>
    <property type="match status" value="1"/>
</dbReference>
<dbReference type="InterPro" id="IPR005147">
    <property type="entry name" value="tRNA_synthase_B5-dom"/>
</dbReference>
<dbReference type="Gene3D" id="3.30.56.10">
    <property type="match status" value="2"/>
</dbReference>
<dbReference type="InterPro" id="IPR045060">
    <property type="entry name" value="Phe-tRNA-ligase_IIc_bsu"/>
</dbReference>
<feature type="binding site" evidence="15">
    <location>
        <position position="466"/>
    </location>
    <ligand>
        <name>Mg(2+)</name>
        <dbReference type="ChEBI" id="CHEBI:18420"/>
        <note>shared with alpha subunit</note>
    </ligand>
</feature>
<evidence type="ECO:0000256" key="10">
    <source>
        <dbReference type="ARBA" id="ARBA00022842"/>
    </source>
</evidence>
<evidence type="ECO:0000313" key="21">
    <source>
        <dbReference type="Proteomes" id="UP000294854"/>
    </source>
</evidence>
<keyword evidence="9 15" id="KW-0067">ATP-binding</keyword>
<dbReference type="InterPro" id="IPR045864">
    <property type="entry name" value="aa-tRNA-synth_II/BPL/LPL"/>
</dbReference>
<feature type="domain" description="B5" evidence="19">
    <location>
        <begin position="407"/>
        <end position="482"/>
    </location>
</feature>
<evidence type="ECO:0000259" key="18">
    <source>
        <dbReference type="PROSITE" id="PS51447"/>
    </source>
</evidence>
<dbReference type="GO" id="GO:0009328">
    <property type="term" value="C:phenylalanine-tRNA ligase complex"/>
    <property type="evidence" value="ECO:0007669"/>
    <property type="project" value="TreeGrafter"/>
</dbReference>
<dbReference type="GO" id="GO:0016740">
    <property type="term" value="F:transferase activity"/>
    <property type="evidence" value="ECO:0007669"/>
    <property type="project" value="UniProtKB-ARBA"/>
</dbReference>
<dbReference type="FunFam" id="3.30.930.10:FF:000022">
    <property type="entry name" value="Phenylalanine--tRNA ligase beta subunit"/>
    <property type="match status" value="1"/>
</dbReference>
<dbReference type="GO" id="GO:0004826">
    <property type="term" value="F:phenylalanine-tRNA ligase activity"/>
    <property type="evidence" value="ECO:0007669"/>
    <property type="project" value="UniProtKB-UniRule"/>
</dbReference>
<proteinExistence type="inferred from homology"/>
<dbReference type="Pfam" id="PF17759">
    <property type="entry name" value="tRNA_synthFbeta"/>
    <property type="match status" value="1"/>
</dbReference>
<comment type="catalytic activity">
    <reaction evidence="14 15">
        <text>tRNA(Phe) + L-phenylalanine + ATP = L-phenylalanyl-tRNA(Phe) + AMP + diphosphate + H(+)</text>
        <dbReference type="Rhea" id="RHEA:19413"/>
        <dbReference type="Rhea" id="RHEA-COMP:9668"/>
        <dbReference type="Rhea" id="RHEA-COMP:9699"/>
        <dbReference type="ChEBI" id="CHEBI:15378"/>
        <dbReference type="ChEBI" id="CHEBI:30616"/>
        <dbReference type="ChEBI" id="CHEBI:33019"/>
        <dbReference type="ChEBI" id="CHEBI:58095"/>
        <dbReference type="ChEBI" id="CHEBI:78442"/>
        <dbReference type="ChEBI" id="CHEBI:78531"/>
        <dbReference type="ChEBI" id="CHEBI:456215"/>
        <dbReference type="EC" id="6.1.1.20"/>
    </reaction>
</comment>
<dbReference type="STRING" id="1122149.FD44_GL001377"/>
<evidence type="ECO:0000256" key="6">
    <source>
        <dbReference type="ARBA" id="ARBA00022598"/>
    </source>
</evidence>
<dbReference type="FunFam" id="3.30.70.380:FF:000001">
    <property type="entry name" value="Phenylalanine--tRNA ligase beta subunit"/>
    <property type="match status" value="1"/>
</dbReference>
<evidence type="ECO:0000259" key="19">
    <source>
        <dbReference type="PROSITE" id="PS51483"/>
    </source>
</evidence>
<comment type="similarity">
    <text evidence="2 15">Belongs to the phenylalanyl-tRNA synthetase beta subunit family. Type 1 subfamily.</text>
</comment>
<dbReference type="Pfam" id="PF03147">
    <property type="entry name" value="FDX-ACB"/>
    <property type="match status" value="1"/>
</dbReference>
<dbReference type="Gene3D" id="2.40.50.140">
    <property type="entry name" value="Nucleic acid-binding proteins"/>
    <property type="match status" value="1"/>
</dbReference>
<comment type="subunit">
    <text evidence="3 15">Tetramer of two alpha and two beta subunits.</text>
</comment>
<dbReference type="InterPro" id="IPR020825">
    <property type="entry name" value="Phe-tRNA_synthase-like_B3/B4"/>
</dbReference>
<dbReference type="EC" id="6.1.1.20" evidence="15"/>
<dbReference type="InterPro" id="IPR002547">
    <property type="entry name" value="tRNA-bd_dom"/>
</dbReference>
<dbReference type="Gene3D" id="3.30.70.380">
    <property type="entry name" value="Ferrodoxin-fold anticodon-binding domain"/>
    <property type="match status" value="1"/>
</dbReference>
<dbReference type="SMART" id="SM00874">
    <property type="entry name" value="B5"/>
    <property type="match status" value="1"/>
</dbReference>
<comment type="caution">
    <text evidence="20">The sequence shown here is derived from an EMBL/GenBank/DDBJ whole genome shotgun (WGS) entry which is preliminary data.</text>
</comment>
<dbReference type="Proteomes" id="UP000294854">
    <property type="component" value="Unassembled WGS sequence"/>
</dbReference>
<dbReference type="GO" id="GO:0000287">
    <property type="term" value="F:magnesium ion binding"/>
    <property type="evidence" value="ECO:0007669"/>
    <property type="project" value="UniProtKB-UniRule"/>
</dbReference>
<keyword evidence="11 16" id="KW-0694">RNA-binding</keyword>
<dbReference type="SMART" id="SM00896">
    <property type="entry name" value="FDX-ACB"/>
    <property type="match status" value="1"/>
</dbReference>
<evidence type="ECO:0000256" key="1">
    <source>
        <dbReference type="ARBA" id="ARBA00004496"/>
    </source>
</evidence>
<comment type="subcellular location">
    <subcellularLocation>
        <location evidence="1 15">Cytoplasm</location>
    </subcellularLocation>
</comment>
<dbReference type="InterPro" id="IPR012340">
    <property type="entry name" value="NA-bd_OB-fold"/>
</dbReference>
<dbReference type="PROSITE" id="PS51483">
    <property type="entry name" value="B5"/>
    <property type="match status" value="1"/>
</dbReference>
<evidence type="ECO:0000256" key="5">
    <source>
        <dbReference type="ARBA" id="ARBA00022555"/>
    </source>
</evidence>
<name>A0A4R5NQN3_9LACO</name>
<keyword evidence="7 15" id="KW-0479">Metal-binding</keyword>
<dbReference type="EMBL" id="PUFO01000025">
    <property type="protein sequence ID" value="TDG79191.1"/>
    <property type="molecule type" value="Genomic_DNA"/>
</dbReference>